<feature type="domain" description="Phospholipase C/D" evidence="2">
    <location>
        <begin position="21"/>
        <end position="186"/>
    </location>
</feature>
<dbReference type="OrthoDB" id="5317514at2759"/>
<dbReference type="AlphaFoldDB" id="A0A1B2JIE3"/>
<organism evidence="3 4">
    <name type="scientific">Komagataella pastoris</name>
    <name type="common">Yeast</name>
    <name type="synonym">Pichia pastoris</name>
    <dbReference type="NCBI Taxonomy" id="4922"/>
    <lineage>
        <taxon>Eukaryota</taxon>
        <taxon>Fungi</taxon>
        <taxon>Dikarya</taxon>
        <taxon>Ascomycota</taxon>
        <taxon>Saccharomycotina</taxon>
        <taxon>Pichiomycetes</taxon>
        <taxon>Pichiales</taxon>
        <taxon>Pichiaceae</taxon>
        <taxon>Komagataella</taxon>
    </lineage>
</organism>
<dbReference type="InterPro" id="IPR013519">
    <property type="entry name" value="Int_alpha_beta-p"/>
</dbReference>
<gene>
    <name evidence="3" type="primary">YJL132W</name>
    <name evidence="3" type="ORF">ATY40_BA7504730</name>
</gene>
<dbReference type="GO" id="GO:0004621">
    <property type="term" value="F:glycosylphosphatidylinositol phospholipase D activity"/>
    <property type="evidence" value="ECO:0007669"/>
    <property type="project" value="TreeGrafter"/>
</dbReference>
<dbReference type="PANTHER" id="PTHR23221">
    <property type="entry name" value="GLYCOSYLPHOSPHATIDYLINOSITOL PHOSPHOLIPASE D"/>
    <property type="match status" value="1"/>
</dbReference>
<dbReference type="InterPro" id="IPR029002">
    <property type="entry name" value="PLPC/GPLD1"/>
</dbReference>
<dbReference type="Gene3D" id="2.130.10.130">
    <property type="entry name" value="Integrin alpha, N-terminal"/>
    <property type="match status" value="1"/>
</dbReference>
<dbReference type="PANTHER" id="PTHR23221:SF7">
    <property type="entry name" value="PHOSPHATIDYLINOSITOL-GLYCAN-SPECIFIC PHOSPHOLIPASE D"/>
    <property type="match status" value="1"/>
</dbReference>
<proteinExistence type="predicted"/>
<evidence type="ECO:0000259" key="2">
    <source>
        <dbReference type="Pfam" id="PF00882"/>
    </source>
</evidence>
<dbReference type="InterPro" id="IPR028994">
    <property type="entry name" value="Integrin_alpha_N"/>
</dbReference>
<feature type="chain" id="PRO_5008539485" evidence="1">
    <location>
        <begin position="17"/>
        <end position="747"/>
    </location>
</feature>
<protein>
    <submittedName>
        <fullName evidence="3">BA75_04730T0</fullName>
    </submittedName>
</protein>
<keyword evidence="4" id="KW-1185">Reference proteome</keyword>
<keyword evidence="1" id="KW-0732">Signal</keyword>
<name>A0A1B2JIE3_PICPA</name>
<evidence type="ECO:0000256" key="1">
    <source>
        <dbReference type="SAM" id="SignalP"/>
    </source>
</evidence>
<reference evidence="3 4" key="1">
    <citation type="submission" date="2016-02" db="EMBL/GenBank/DDBJ databases">
        <title>Comparative genomic and transcriptomic foundation for Pichia pastoris.</title>
        <authorList>
            <person name="Love K.R."/>
            <person name="Shah K.A."/>
            <person name="Whittaker C.A."/>
            <person name="Wu J."/>
            <person name="Bartlett M.C."/>
            <person name="Ma D."/>
            <person name="Leeson R.L."/>
            <person name="Priest M."/>
            <person name="Young S.K."/>
            <person name="Love J.C."/>
        </authorList>
    </citation>
    <scope>NUCLEOTIDE SEQUENCE [LARGE SCALE GENOMIC DNA]</scope>
    <source>
        <strain evidence="3 4">ATCC 28485</strain>
    </source>
</reference>
<dbReference type="Pfam" id="PF00882">
    <property type="entry name" value="Zn_dep_PLPC"/>
    <property type="match status" value="1"/>
</dbReference>
<dbReference type="GO" id="GO:0031012">
    <property type="term" value="C:extracellular matrix"/>
    <property type="evidence" value="ECO:0007669"/>
    <property type="project" value="TreeGrafter"/>
</dbReference>
<evidence type="ECO:0000313" key="3">
    <source>
        <dbReference type="EMBL" id="ANZ77809.1"/>
    </source>
</evidence>
<evidence type="ECO:0000313" key="4">
    <source>
        <dbReference type="Proteomes" id="UP000094565"/>
    </source>
</evidence>
<dbReference type="SMART" id="SM00191">
    <property type="entry name" value="Int_alpha"/>
    <property type="match status" value="2"/>
</dbReference>
<accession>A0A1B2JIE3</accession>
<dbReference type="Proteomes" id="UP000094565">
    <property type="component" value="Chromosome 4"/>
</dbReference>
<dbReference type="EMBL" id="CP014587">
    <property type="protein sequence ID" value="ANZ77809.1"/>
    <property type="molecule type" value="Genomic_DNA"/>
</dbReference>
<feature type="signal peptide" evidence="1">
    <location>
        <begin position="1"/>
        <end position="16"/>
    </location>
</feature>
<sequence>MVKLAFICFRAVESAGVLVHLIASYWTTDQLGADLNSLAAGSFFPDAFYNCAGTQLADLSEDLHWPKLLGAFIEDYRENANQFSEEDDVSNYRAFIYGMFSHQLVDINWHSLSWDQGLLRIAAATEFDGQLELAHNFLDTAGDFFLLNHFLTDNAVGKENPLFEFISSISYQYPTKHIIRVINEKWNVSLSKFQLDYCMSQGSVALQTELDSSIHDYPSLISKQFLKVSPILQDQIMEYHFGGIIDMVSMSKRCFKTLDTLLDSDMAFNPWKICDIYRKHSFDDDMDDRILSQFSYSAVAVSKTATPIFVSPYTSSSLFGYSLALGNFLGFRNGPCVAIGAPIEEGHGSVYIIPLSELLDSSSLEVNSLKLDLSRRHLTYSPRFGSHLSTIHLHGLSILVVSTPGLGYIQFFYRNILLLTIHSDHPSVIEGSHGPDNQFGIYTKAYDVNSDNVEDLIILNFLGDSQKTPQTGYISIIDGLLLRQLILRTNKAEKSLSLSQCEWKRLSLPLNIKHGNEYAHFGKQLAVKTNMMFASIEAAQCVVCYREWKPTHIIQRDQVSEFSVNSNERFPSRDGQFGSSFIHITPKIKEISYLLVSAHSESIPGCPLCGTVYLYAIEPKIKFLKKLTLNPLAPSSSYSQFGQAIAQDPIDPNIVYISSQHYDNWRGAVWKIDLNDVLESPLEIFELIQEQIITGVGNQGSQGFGRSLDMSIHDGRKYLFTGTAFYGINQLKNMQQSLVGGVSICQV</sequence>